<dbReference type="PRINTS" id="PR00348">
    <property type="entry name" value="UBIQUITIN"/>
</dbReference>
<protein>
    <recommendedName>
        <fullName evidence="3">Ubiquitin-like domain-containing protein</fullName>
    </recommendedName>
</protein>
<keyword evidence="2" id="KW-0963">Cytoplasm</keyword>
<reference evidence="4 5" key="1">
    <citation type="journal article" date="2024" name="IMA Fungus">
        <title>IMA Genome - F19 : A genome assembly and annotation guide to empower mycologists, including annotated draft genome sequences of Ceratocystis pirilliformis, Diaporthe australafricana, Fusarium ophioides, Paecilomyces lecythidis, and Sporothrix stenoceras.</title>
        <authorList>
            <person name="Aylward J."/>
            <person name="Wilson A.M."/>
            <person name="Visagie C.M."/>
            <person name="Spraker J."/>
            <person name="Barnes I."/>
            <person name="Buitendag C."/>
            <person name="Ceriani C."/>
            <person name="Del Mar Angel L."/>
            <person name="du Plessis D."/>
            <person name="Fuchs T."/>
            <person name="Gasser K."/>
            <person name="Kramer D."/>
            <person name="Li W."/>
            <person name="Munsamy K."/>
            <person name="Piso A."/>
            <person name="Price J.L."/>
            <person name="Sonnekus B."/>
            <person name="Thomas C."/>
            <person name="van der Nest A."/>
            <person name="van Dijk A."/>
            <person name="van Heerden A."/>
            <person name="van Vuuren N."/>
            <person name="Yilmaz N."/>
            <person name="Duong T.A."/>
            <person name="van der Merwe N.A."/>
            <person name="Wingfield M.J."/>
            <person name="Wingfield B.D."/>
        </authorList>
    </citation>
    <scope>NUCLEOTIDE SEQUENCE [LARGE SCALE GENOMIC DNA]</scope>
    <source>
        <strain evidence="4 5">CMW 5346</strain>
    </source>
</reference>
<organism evidence="4 5">
    <name type="scientific">Sporothrix stenoceras</name>
    <dbReference type="NCBI Taxonomy" id="5173"/>
    <lineage>
        <taxon>Eukaryota</taxon>
        <taxon>Fungi</taxon>
        <taxon>Dikarya</taxon>
        <taxon>Ascomycota</taxon>
        <taxon>Pezizomycotina</taxon>
        <taxon>Sordariomycetes</taxon>
        <taxon>Sordariomycetidae</taxon>
        <taxon>Ophiostomatales</taxon>
        <taxon>Ophiostomataceae</taxon>
        <taxon>Sporothrix</taxon>
    </lineage>
</organism>
<dbReference type="InterPro" id="IPR015496">
    <property type="entry name" value="Ubiquilin"/>
</dbReference>
<evidence type="ECO:0000313" key="5">
    <source>
        <dbReference type="Proteomes" id="UP001583186"/>
    </source>
</evidence>
<proteinExistence type="predicted"/>
<evidence type="ECO:0000256" key="2">
    <source>
        <dbReference type="ARBA" id="ARBA00022490"/>
    </source>
</evidence>
<dbReference type="Pfam" id="PF00240">
    <property type="entry name" value="ubiquitin"/>
    <property type="match status" value="1"/>
</dbReference>
<dbReference type="SUPFAM" id="SSF54236">
    <property type="entry name" value="Ubiquitin-like"/>
    <property type="match status" value="2"/>
</dbReference>
<dbReference type="EMBL" id="JAWCUI010000054">
    <property type="protein sequence ID" value="KAL1891278.1"/>
    <property type="molecule type" value="Genomic_DNA"/>
</dbReference>
<comment type="subcellular location">
    <subcellularLocation>
        <location evidence="1">Cytoplasm</location>
    </subcellularLocation>
</comment>
<dbReference type="PANTHER" id="PTHR10677:SF16">
    <property type="entry name" value="UBIQUILIN-1"/>
    <property type="match status" value="1"/>
</dbReference>
<dbReference type="InterPro" id="IPR019956">
    <property type="entry name" value="Ubiquitin_dom"/>
</dbReference>
<evidence type="ECO:0000259" key="3">
    <source>
        <dbReference type="PROSITE" id="PS50053"/>
    </source>
</evidence>
<dbReference type="InterPro" id="IPR000626">
    <property type="entry name" value="Ubiquitin-like_dom"/>
</dbReference>
<sequence length="220" mass="24181">MTNTSSSSSSAKQKALEDYSGAIIFAEELTANEGQSHALEGLDPDNQSVRDLRHSIARSINNLGSWSTMQVIFAGEVMEDMTKPLAHYGVHNGDTVYFIRSVTEAPPPYNAEPDAEPAPMVARPSTAAAPSAPRAAPHILKTLFFKDLDGKSLVLNDVPIDLPLSAVFRRLAHEKAIDVEWLRFIWSGKQLKDNKTVRDYGIMNESTIHIVARLRGGRQV</sequence>
<evidence type="ECO:0000313" key="4">
    <source>
        <dbReference type="EMBL" id="KAL1891278.1"/>
    </source>
</evidence>
<feature type="domain" description="Ubiquitin-like" evidence="3">
    <location>
        <begin position="141"/>
        <end position="217"/>
    </location>
</feature>
<dbReference type="InterPro" id="IPR029071">
    <property type="entry name" value="Ubiquitin-like_domsf"/>
</dbReference>
<dbReference type="SMART" id="SM00213">
    <property type="entry name" value="UBQ"/>
    <property type="match status" value="1"/>
</dbReference>
<accession>A0ABR3YSE8</accession>
<comment type="caution">
    <text evidence="4">The sequence shown here is derived from an EMBL/GenBank/DDBJ whole genome shotgun (WGS) entry which is preliminary data.</text>
</comment>
<evidence type="ECO:0000256" key="1">
    <source>
        <dbReference type="ARBA" id="ARBA00004496"/>
    </source>
</evidence>
<keyword evidence="5" id="KW-1185">Reference proteome</keyword>
<name>A0ABR3YSE8_9PEZI</name>
<dbReference type="PROSITE" id="PS50053">
    <property type="entry name" value="UBIQUITIN_2"/>
    <property type="match status" value="2"/>
</dbReference>
<dbReference type="Gene3D" id="3.10.20.90">
    <property type="entry name" value="Phosphatidylinositol 3-kinase Catalytic Subunit, Chain A, domain 1"/>
    <property type="match status" value="2"/>
</dbReference>
<gene>
    <name evidence="4" type="ORF">Sste5346_007737</name>
</gene>
<feature type="domain" description="Ubiquitin-like" evidence="3">
    <location>
        <begin position="46"/>
        <end position="105"/>
    </location>
</feature>
<dbReference type="CDD" id="cd17039">
    <property type="entry name" value="Ubl_ubiquitin_like"/>
    <property type="match status" value="1"/>
</dbReference>
<dbReference type="PANTHER" id="PTHR10677">
    <property type="entry name" value="UBIQUILIN"/>
    <property type="match status" value="1"/>
</dbReference>
<dbReference type="Proteomes" id="UP001583186">
    <property type="component" value="Unassembled WGS sequence"/>
</dbReference>